<dbReference type="InterPro" id="IPR036259">
    <property type="entry name" value="MFS_trans_sf"/>
</dbReference>
<evidence type="ECO:0008006" key="9">
    <source>
        <dbReference type="Google" id="ProtNLM"/>
    </source>
</evidence>
<feature type="transmembrane region" description="Helical" evidence="6">
    <location>
        <begin position="194"/>
        <end position="219"/>
    </location>
</feature>
<feature type="compositionally biased region" description="Basic and acidic residues" evidence="5">
    <location>
        <begin position="1"/>
        <end position="16"/>
    </location>
</feature>
<gene>
    <name evidence="7" type="ORF">CVLEPA_LOCUS5437</name>
</gene>
<keyword evidence="4 6" id="KW-0472">Membrane</keyword>
<evidence type="ECO:0000256" key="1">
    <source>
        <dbReference type="ARBA" id="ARBA00004141"/>
    </source>
</evidence>
<evidence type="ECO:0000256" key="3">
    <source>
        <dbReference type="ARBA" id="ARBA00022989"/>
    </source>
</evidence>
<protein>
    <recommendedName>
        <fullName evidence="9">Acetyl-coenzyme A transporter 1</fullName>
    </recommendedName>
</protein>
<evidence type="ECO:0000256" key="2">
    <source>
        <dbReference type="ARBA" id="ARBA00022692"/>
    </source>
</evidence>
<dbReference type="EMBL" id="CAWYQH010000024">
    <property type="protein sequence ID" value="CAK8675913.1"/>
    <property type="molecule type" value="Genomic_DNA"/>
</dbReference>
<feature type="transmembrane region" description="Helical" evidence="6">
    <location>
        <begin position="286"/>
        <end position="310"/>
    </location>
</feature>
<name>A0ABP0FAR7_CLALP</name>
<feature type="transmembrane region" description="Helical" evidence="6">
    <location>
        <begin position="63"/>
        <end position="87"/>
    </location>
</feature>
<dbReference type="PANTHER" id="PTHR12778">
    <property type="entry name" value="SOLUTE CARRIER FAMILY 33 ACETYL-COA TRANSPORTER -RELATED"/>
    <property type="match status" value="1"/>
</dbReference>
<feature type="region of interest" description="Disordered" evidence="5">
    <location>
        <begin position="1"/>
        <end position="35"/>
    </location>
</feature>
<feature type="transmembrane region" description="Helical" evidence="6">
    <location>
        <begin position="496"/>
        <end position="514"/>
    </location>
</feature>
<feature type="transmembrane region" description="Helical" evidence="6">
    <location>
        <begin position="360"/>
        <end position="382"/>
    </location>
</feature>
<dbReference type="InterPro" id="IPR024371">
    <property type="entry name" value="AcetylCoA_trans_1-like"/>
</dbReference>
<dbReference type="SUPFAM" id="SSF103473">
    <property type="entry name" value="MFS general substrate transporter"/>
    <property type="match status" value="1"/>
</dbReference>
<dbReference type="Gene3D" id="1.20.1250.20">
    <property type="entry name" value="MFS general substrate transporter like domains"/>
    <property type="match status" value="1"/>
</dbReference>
<sequence length="534" mass="60148">MTSVHENSRSRKRVGEDSASNPLTSDSSINIGSNSELNNLDENSIKENPKLSMDWWYEDRSSVLLLLFLYILQGIPLGLAGSIPMMLAGRNVDYKEQALFSFVFWPFSLKLLWAPFVDGAFVAKFGRRKSWLVPTQYLIAVVMYILSLRLDAILEVDNPNVWHLTICFFILNFCAATQDIAVDGWALTMLSKKNVGLASTCNSVGQTAGYFLGFAMFLALESADFCNKYLRTIPQDTGIVTLASFMYFWSIIFFVTTTLVMILKHEGTDKEHDHADMKGVVATYKLLWKIILLPSVLQYVIILLTCKMAFGSESVVGLKLIECGVHKESLALLAIPLTPLQIALPLIIAKYTTGPRPMDVFLNALKFRLLFTVLFALTIHFTPSFKQEDGSYPYHYFAIILVVYCFHQVALYSMFVSIMAFNAKISDPRIGGSYMTLLNTVANLGGNWPSTLSLWFVDSLTRNYCVGGKSELEFCTKETKEQCLKDGGECHMEIDGYYVEAVICFFVGIVWLVWKSNSTRRLQALQPESWKCPT</sequence>
<feature type="transmembrane region" description="Helical" evidence="6">
    <location>
        <begin position="239"/>
        <end position="263"/>
    </location>
</feature>
<feature type="transmembrane region" description="Helical" evidence="6">
    <location>
        <begin position="394"/>
        <end position="421"/>
    </location>
</feature>
<evidence type="ECO:0000313" key="7">
    <source>
        <dbReference type="EMBL" id="CAK8675913.1"/>
    </source>
</evidence>
<feature type="transmembrane region" description="Helical" evidence="6">
    <location>
        <begin position="130"/>
        <end position="150"/>
    </location>
</feature>
<reference evidence="7 8" key="1">
    <citation type="submission" date="2024-02" db="EMBL/GenBank/DDBJ databases">
        <authorList>
            <person name="Daric V."/>
            <person name="Darras S."/>
        </authorList>
    </citation>
    <scope>NUCLEOTIDE SEQUENCE [LARGE SCALE GENOMIC DNA]</scope>
</reference>
<dbReference type="InterPro" id="IPR004752">
    <property type="entry name" value="AmpG_permease/AT-1"/>
</dbReference>
<feature type="transmembrane region" description="Helical" evidence="6">
    <location>
        <begin position="433"/>
        <end position="457"/>
    </location>
</feature>
<evidence type="ECO:0000256" key="5">
    <source>
        <dbReference type="SAM" id="MobiDB-lite"/>
    </source>
</evidence>
<evidence type="ECO:0000256" key="6">
    <source>
        <dbReference type="SAM" id="Phobius"/>
    </source>
</evidence>
<feature type="compositionally biased region" description="Polar residues" evidence="5">
    <location>
        <begin position="18"/>
        <end position="32"/>
    </location>
</feature>
<dbReference type="Pfam" id="PF13000">
    <property type="entry name" value="Acatn"/>
    <property type="match status" value="3"/>
</dbReference>
<organism evidence="7 8">
    <name type="scientific">Clavelina lepadiformis</name>
    <name type="common">Light-bulb sea squirt</name>
    <name type="synonym">Ascidia lepadiformis</name>
    <dbReference type="NCBI Taxonomy" id="159417"/>
    <lineage>
        <taxon>Eukaryota</taxon>
        <taxon>Metazoa</taxon>
        <taxon>Chordata</taxon>
        <taxon>Tunicata</taxon>
        <taxon>Ascidiacea</taxon>
        <taxon>Aplousobranchia</taxon>
        <taxon>Clavelinidae</taxon>
        <taxon>Clavelina</taxon>
    </lineage>
</organism>
<comment type="subcellular location">
    <subcellularLocation>
        <location evidence="1">Membrane</location>
        <topology evidence="1">Multi-pass membrane protein</topology>
    </subcellularLocation>
</comment>
<proteinExistence type="predicted"/>
<accession>A0ABP0FAR7</accession>
<feature type="transmembrane region" description="Helical" evidence="6">
    <location>
        <begin position="162"/>
        <end position="182"/>
    </location>
</feature>
<keyword evidence="8" id="KW-1185">Reference proteome</keyword>
<evidence type="ECO:0000256" key="4">
    <source>
        <dbReference type="ARBA" id="ARBA00023136"/>
    </source>
</evidence>
<feature type="transmembrane region" description="Helical" evidence="6">
    <location>
        <begin position="99"/>
        <end position="123"/>
    </location>
</feature>
<evidence type="ECO:0000313" key="8">
    <source>
        <dbReference type="Proteomes" id="UP001642483"/>
    </source>
</evidence>
<dbReference type="Proteomes" id="UP001642483">
    <property type="component" value="Unassembled WGS sequence"/>
</dbReference>
<keyword evidence="2 6" id="KW-0812">Transmembrane</keyword>
<comment type="caution">
    <text evidence="7">The sequence shown here is derived from an EMBL/GenBank/DDBJ whole genome shotgun (WGS) entry which is preliminary data.</text>
</comment>
<keyword evidence="3 6" id="KW-1133">Transmembrane helix</keyword>
<dbReference type="PANTHER" id="PTHR12778:SF9">
    <property type="entry name" value="ACETYL-COENZYME A TRANSPORTER 1"/>
    <property type="match status" value="1"/>
</dbReference>